<dbReference type="Proteomes" id="UP000250572">
    <property type="component" value="Unassembled WGS sequence"/>
</dbReference>
<dbReference type="InterPro" id="IPR019341">
    <property type="entry name" value="Alpha/Gamma-adaptin-bd_p34"/>
</dbReference>
<reference evidence="2 3" key="1">
    <citation type="journal article" date="2018" name="G3 (Bethesda)">
        <title>A High-Quality Reference Genome for the Invasive Mosquitofish Gambusia affinis Using a Chicago Library.</title>
        <authorList>
            <person name="Hoffberg S.L."/>
            <person name="Troendle N.J."/>
            <person name="Glenn T.C."/>
            <person name="Mahmud O."/>
            <person name="Louha S."/>
            <person name="Chalopin D."/>
            <person name="Bennetzen J.L."/>
            <person name="Mauricio R."/>
        </authorList>
    </citation>
    <scope>NUCLEOTIDE SEQUENCE [LARGE SCALE GENOMIC DNA]</scope>
    <source>
        <strain evidence="2">NE01/NJP1002.9</strain>
        <tissue evidence="2">Muscle</tissue>
    </source>
</reference>
<feature type="non-terminal residue" evidence="2">
    <location>
        <position position="437"/>
    </location>
</feature>
<dbReference type="Gene3D" id="3.40.50.11960">
    <property type="match status" value="1"/>
</dbReference>
<feature type="compositionally biased region" description="Basic residues" evidence="1">
    <location>
        <begin position="399"/>
        <end position="408"/>
    </location>
</feature>
<comment type="caution">
    <text evidence="2">The sequence shown here is derived from an EMBL/GenBank/DDBJ whole genome shotgun (WGS) entry which is preliminary data.</text>
</comment>
<evidence type="ECO:0000313" key="3">
    <source>
        <dbReference type="Proteomes" id="UP000250572"/>
    </source>
</evidence>
<evidence type="ECO:0008006" key="4">
    <source>
        <dbReference type="Google" id="ProtNLM"/>
    </source>
</evidence>
<sequence length="437" mass="48890">MSSAEENTEMILPCVLVTSTDSEFKEEELIKQILNSKSLPQPSKREETVVWYPWTINNKYYMADVQLCVVPSTYKMSAEIAQSMQAFIAYFDSKVKDGLEKLNPWIPVVEDLSPEVLILVCDRVCENGVTRHEAQQWCLSHAFELVELNPQELPDEDDDFPESTGVKRIIQALNANVWSSVEMKDGHNQGFGLMSSLVASRHNNPRHSQDPPSSSLPAEGTHTNEEANHTDNSANSDTQEGSVVGKNLFSMLLHKLYMILILADAMTDLDIQELANLTAGDADADNFERLFTKLKEMKDKASSLPHEQRKVHAEKVAKAFWMAIGGEEDEIDGLSSAEFRLTLDSRPRQKRSEFEGQGGRWATVGREKLFGRNECELPTKDFPSAASKPPHVFLIDLHKPHRSRRRSHTTGQVDTTNTDGDDTNSGLTLSSKVEGGK</sequence>
<evidence type="ECO:0000256" key="1">
    <source>
        <dbReference type="SAM" id="MobiDB-lite"/>
    </source>
</evidence>
<feature type="compositionally biased region" description="Low complexity" evidence="1">
    <location>
        <begin position="409"/>
        <end position="418"/>
    </location>
</feature>
<keyword evidence="3" id="KW-1185">Reference proteome</keyword>
<feature type="compositionally biased region" description="Polar residues" evidence="1">
    <location>
        <begin position="230"/>
        <end position="241"/>
    </location>
</feature>
<dbReference type="AlphaFoldDB" id="A0A315W5A4"/>
<dbReference type="PANTHER" id="PTHR14659">
    <property type="entry name" value="ALPHA- AND GAMMA-ADAPTIN-BINDING PROTEIN P34"/>
    <property type="match status" value="1"/>
</dbReference>
<dbReference type="EMBL" id="NHOQ01000384">
    <property type="protein sequence ID" value="PWA30498.1"/>
    <property type="molecule type" value="Genomic_DNA"/>
</dbReference>
<dbReference type="STRING" id="33528.ENSGAFP00000030777"/>
<dbReference type="Pfam" id="PF10199">
    <property type="entry name" value="Adaptin_binding"/>
    <property type="match status" value="1"/>
</dbReference>
<feature type="region of interest" description="Disordered" evidence="1">
    <location>
        <begin position="397"/>
        <end position="437"/>
    </location>
</feature>
<proteinExistence type="predicted"/>
<protein>
    <recommendedName>
        <fullName evidence="4">Alpha-and gamma-adaptin-binding protein p34</fullName>
    </recommendedName>
</protein>
<feature type="region of interest" description="Disordered" evidence="1">
    <location>
        <begin position="201"/>
        <end position="241"/>
    </location>
</feature>
<gene>
    <name evidence="2" type="ORF">CCH79_00015295</name>
</gene>
<organism evidence="2 3">
    <name type="scientific">Gambusia affinis</name>
    <name type="common">Western mosquitofish</name>
    <name type="synonym">Heterandria affinis</name>
    <dbReference type="NCBI Taxonomy" id="33528"/>
    <lineage>
        <taxon>Eukaryota</taxon>
        <taxon>Metazoa</taxon>
        <taxon>Chordata</taxon>
        <taxon>Craniata</taxon>
        <taxon>Vertebrata</taxon>
        <taxon>Euteleostomi</taxon>
        <taxon>Actinopterygii</taxon>
        <taxon>Neopterygii</taxon>
        <taxon>Teleostei</taxon>
        <taxon>Neoteleostei</taxon>
        <taxon>Acanthomorphata</taxon>
        <taxon>Ovalentaria</taxon>
        <taxon>Atherinomorphae</taxon>
        <taxon>Cyprinodontiformes</taxon>
        <taxon>Poeciliidae</taxon>
        <taxon>Poeciliinae</taxon>
        <taxon>Gambusia</taxon>
    </lineage>
</organism>
<evidence type="ECO:0000313" key="2">
    <source>
        <dbReference type="EMBL" id="PWA30498.1"/>
    </source>
</evidence>
<name>A0A315W5A4_GAMAF</name>
<accession>A0A315W5A4</accession>
<dbReference type="PANTHER" id="PTHR14659:SF1">
    <property type="entry name" value="ALPHA- AND GAMMA-ADAPTIN-BINDING PROTEIN P34"/>
    <property type="match status" value="1"/>
</dbReference>